<accession>A0ABT7VTK9</accession>
<dbReference type="InterPro" id="IPR015943">
    <property type="entry name" value="WD40/YVTN_repeat-like_dom_sf"/>
</dbReference>
<feature type="repeat" description="WD" evidence="1">
    <location>
        <begin position="9"/>
        <end position="50"/>
    </location>
</feature>
<feature type="non-terminal residue" evidence="2">
    <location>
        <position position="1"/>
    </location>
</feature>
<protein>
    <recommendedName>
        <fullName evidence="4">WD40 repeat domain-containing protein</fullName>
    </recommendedName>
</protein>
<dbReference type="EMBL" id="JAUCGM010000350">
    <property type="protein sequence ID" value="MDM8562917.1"/>
    <property type="molecule type" value="Genomic_DNA"/>
</dbReference>
<evidence type="ECO:0000256" key="1">
    <source>
        <dbReference type="PROSITE-ProRule" id="PRU00221"/>
    </source>
</evidence>
<dbReference type="PROSITE" id="PS50082">
    <property type="entry name" value="WD_REPEATS_2"/>
    <property type="match status" value="3"/>
</dbReference>
<organism evidence="2 3">
    <name type="scientific">Candidatus Marithioploca araucensis</name>
    <dbReference type="NCBI Taxonomy" id="70273"/>
    <lineage>
        <taxon>Bacteria</taxon>
        <taxon>Pseudomonadati</taxon>
        <taxon>Pseudomonadota</taxon>
        <taxon>Gammaproteobacteria</taxon>
        <taxon>Thiotrichales</taxon>
        <taxon>Thiotrichaceae</taxon>
        <taxon>Candidatus Marithioploca</taxon>
    </lineage>
</organism>
<dbReference type="InterPro" id="IPR036322">
    <property type="entry name" value="WD40_repeat_dom_sf"/>
</dbReference>
<dbReference type="SUPFAM" id="SSF50978">
    <property type="entry name" value="WD40 repeat-like"/>
    <property type="match status" value="1"/>
</dbReference>
<reference evidence="2" key="1">
    <citation type="submission" date="2023-06" db="EMBL/GenBank/DDBJ databases">
        <title>Uncultivated large filamentous bacteria from sulfidic sediments reveal new species and different genomic features in energy metabolism and defense.</title>
        <authorList>
            <person name="Fonseca A."/>
        </authorList>
    </citation>
    <scope>NUCLEOTIDE SEQUENCE</scope>
    <source>
        <strain evidence="2">HSG4</strain>
    </source>
</reference>
<keyword evidence="3" id="KW-1185">Reference proteome</keyword>
<proteinExistence type="predicted"/>
<dbReference type="InterPro" id="IPR001680">
    <property type="entry name" value="WD40_rpt"/>
</dbReference>
<name>A0ABT7VTK9_9GAMM</name>
<dbReference type="SMART" id="SM00320">
    <property type="entry name" value="WD40"/>
    <property type="match status" value="3"/>
</dbReference>
<dbReference type="Proteomes" id="UP001171945">
    <property type="component" value="Unassembled WGS sequence"/>
</dbReference>
<feature type="repeat" description="WD" evidence="1">
    <location>
        <begin position="57"/>
        <end position="91"/>
    </location>
</feature>
<keyword evidence="1" id="KW-0853">WD repeat</keyword>
<evidence type="ECO:0008006" key="4">
    <source>
        <dbReference type="Google" id="ProtNLM"/>
    </source>
</evidence>
<dbReference type="PANTHER" id="PTHR19879:SF9">
    <property type="entry name" value="TRANSCRIPTION INITIATION FACTOR TFIID SUBUNIT 5"/>
    <property type="match status" value="1"/>
</dbReference>
<evidence type="ECO:0000313" key="2">
    <source>
        <dbReference type="EMBL" id="MDM8562917.1"/>
    </source>
</evidence>
<feature type="repeat" description="WD" evidence="1">
    <location>
        <begin position="92"/>
        <end position="132"/>
    </location>
</feature>
<dbReference type="Pfam" id="PF00400">
    <property type="entry name" value="WD40"/>
    <property type="match status" value="3"/>
</dbReference>
<dbReference type="PROSITE" id="PS50294">
    <property type="entry name" value="WD_REPEATS_REGION"/>
    <property type="match status" value="3"/>
</dbReference>
<sequence length="215" mass="24158">KGIGLIKRLEGQSKSVYSVAFSPDGKTEVTGSSDKTMKWWDLSTGRVIKTLEVYSHVETVAFSPDGRTALSGNEDKTVKWWDLSTGRVIKILKGHSSTVYSVAFSPDSKTVLSGDSHCTRLWNLETGEEIIKMLSFRYGEVAIMPKQGYYVASSNGEQYVKVRIGGSYYDIDKYKTFYYRPDIIKLALQFGETERAITLANKKCKGLFKQQTCIK</sequence>
<dbReference type="Gene3D" id="2.130.10.10">
    <property type="entry name" value="YVTN repeat-like/Quinoprotein amine dehydrogenase"/>
    <property type="match status" value="2"/>
</dbReference>
<comment type="caution">
    <text evidence="2">The sequence shown here is derived from an EMBL/GenBank/DDBJ whole genome shotgun (WGS) entry which is preliminary data.</text>
</comment>
<evidence type="ECO:0000313" key="3">
    <source>
        <dbReference type="Proteomes" id="UP001171945"/>
    </source>
</evidence>
<gene>
    <name evidence="2" type="ORF">QUF54_06135</name>
</gene>
<dbReference type="PANTHER" id="PTHR19879">
    <property type="entry name" value="TRANSCRIPTION INITIATION FACTOR TFIID"/>
    <property type="match status" value="1"/>
</dbReference>